<accession>A0A255YS50</accession>
<keyword evidence="2" id="KW-1185">Reference proteome</keyword>
<dbReference type="InterPro" id="IPR010980">
    <property type="entry name" value="Cyt_c/b562"/>
</dbReference>
<gene>
    <name evidence="1" type="ORF">CHU93_03715</name>
</gene>
<dbReference type="OrthoDB" id="7596534at2"/>
<dbReference type="GO" id="GO:0022900">
    <property type="term" value="P:electron transport chain"/>
    <property type="evidence" value="ECO:0007669"/>
    <property type="project" value="InterPro"/>
</dbReference>
<dbReference type="GO" id="GO:0020037">
    <property type="term" value="F:heme binding"/>
    <property type="evidence" value="ECO:0007669"/>
    <property type="project" value="InterPro"/>
</dbReference>
<evidence type="ECO:0008006" key="3">
    <source>
        <dbReference type="Google" id="ProtNLM"/>
    </source>
</evidence>
<dbReference type="AlphaFoldDB" id="A0A255YS50"/>
<dbReference type="SUPFAM" id="SSF47175">
    <property type="entry name" value="Cytochromes"/>
    <property type="match status" value="1"/>
</dbReference>
<evidence type="ECO:0000313" key="2">
    <source>
        <dbReference type="Proteomes" id="UP000216991"/>
    </source>
</evidence>
<comment type="caution">
    <text evidence="1">The sequence shown here is derived from an EMBL/GenBank/DDBJ whole genome shotgun (WGS) entry which is preliminary data.</text>
</comment>
<dbReference type="EMBL" id="NOXT01000082">
    <property type="protein sequence ID" value="OYQ32019.1"/>
    <property type="molecule type" value="Genomic_DNA"/>
</dbReference>
<dbReference type="Proteomes" id="UP000216991">
    <property type="component" value="Unassembled WGS sequence"/>
</dbReference>
<dbReference type="Pfam" id="PF01322">
    <property type="entry name" value="Cytochrom_C_2"/>
    <property type="match status" value="1"/>
</dbReference>
<sequence>MPGQTQSRPGPRAICTIGSGRARGLCCLSAVKALEKDNLMLRPLIAAAIAATAILPTAVTAGPIEDRKAIMKANGRDTKMAADMLKGAVPFDAAAANKILANYAAAAKAFPAHFPANSKTGGETEAAPAIWDKPADWKAATAKFQADTAAAAALKPGDAAGFGKAFGMVTANCKSCHEGFRIKKG</sequence>
<dbReference type="InterPro" id="IPR002321">
    <property type="entry name" value="Cyt_c_II"/>
</dbReference>
<evidence type="ECO:0000313" key="1">
    <source>
        <dbReference type="EMBL" id="OYQ32019.1"/>
    </source>
</evidence>
<dbReference type="GO" id="GO:0005506">
    <property type="term" value="F:iron ion binding"/>
    <property type="evidence" value="ECO:0007669"/>
    <property type="project" value="InterPro"/>
</dbReference>
<dbReference type="Gene3D" id="1.20.120.10">
    <property type="entry name" value="Cytochrome c/b562"/>
    <property type="match status" value="1"/>
</dbReference>
<dbReference type="GO" id="GO:0009055">
    <property type="term" value="F:electron transfer activity"/>
    <property type="evidence" value="ECO:0007669"/>
    <property type="project" value="InterPro"/>
</dbReference>
<reference evidence="1 2" key="1">
    <citation type="submission" date="2017-07" db="EMBL/GenBank/DDBJ databases">
        <title>Sandarakinorhabdus cyanobacteriorum sp. nov., a novel bacterium isolated from cyanobacterial aggregates in a eutrophic lake.</title>
        <authorList>
            <person name="Cai H."/>
        </authorList>
    </citation>
    <scope>NUCLEOTIDE SEQUENCE [LARGE SCALE GENOMIC DNA]</scope>
    <source>
        <strain evidence="1 2">TH057</strain>
    </source>
</reference>
<organism evidence="1 2">
    <name type="scientific">Sandarakinorhabdus cyanobacteriorum</name>
    <dbReference type="NCBI Taxonomy" id="1981098"/>
    <lineage>
        <taxon>Bacteria</taxon>
        <taxon>Pseudomonadati</taxon>
        <taxon>Pseudomonadota</taxon>
        <taxon>Alphaproteobacteria</taxon>
        <taxon>Sphingomonadales</taxon>
        <taxon>Sphingosinicellaceae</taxon>
        <taxon>Sandarakinorhabdus</taxon>
    </lineage>
</organism>
<proteinExistence type="predicted"/>
<name>A0A255YS50_9SPHN</name>
<protein>
    <recommendedName>
        <fullName evidence="3">Cytochrome c</fullName>
    </recommendedName>
</protein>
<dbReference type="PROSITE" id="PS51009">
    <property type="entry name" value="CYTCII"/>
    <property type="match status" value="1"/>
</dbReference>